<keyword evidence="1" id="KW-1133">Transmembrane helix</keyword>
<organism evidence="3 4">
    <name type="scientific">Araneus ventricosus</name>
    <name type="common">Orbweaver spider</name>
    <name type="synonym">Epeira ventricosa</name>
    <dbReference type="NCBI Taxonomy" id="182803"/>
    <lineage>
        <taxon>Eukaryota</taxon>
        <taxon>Metazoa</taxon>
        <taxon>Ecdysozoa</taxon>
        <taxon>Arthropoda</taxon>
        <taxon>Chelicerata</taxon>
        <taxon>Arachnida</taxon>
        <taxon>Araneae</taxon>
        <taxon>Araneomorphae</taxon>
        <taxon>Entelegynae</taxon>
        <taxon>Araneoidea</taxon>
        <taxon>Araneidae</taxon>
        <taxon>Araneus</taxon>
    </lineage>
</organism>
<dbReference type="AlphaFoldDB" id="A0A4Y2U6J8"/>
<evidence type="ECO:0000313" key="4">
    <source>
        <dbReference type="Proteomes" id="UP000499080"/>
    </source>
</evidence>
<dbReference type="Pfam" id="PF16414">
    <property type="entry name" value="NPC1_N"/>
    <property type="match status" value="1"/>
</dbReference>
<dbReference type="InterPro" id="IPR032190">
    <property type="entry name" value="NPC1_N"/>
</dbReference>
<dbReference type="EMBL" id="BGPR01033334">
    <property type="protein sequence ID" value="GBO07220.1"/>
    <property type="molecule type" value="Genomic_DNA"/>
</dbReference>
<proteinExistence type="predicted"/>
<dbReference type="GO" id="GO:0030299">
    <property type="term" value="P:intestinal cholesterol absorption"/>
    <property type="evidence" value="ECO:0007669"/>
    <property type="project" value="TreeGrafter"/>
</dbReference>
<dbReference type="GO" id="GO:0015918">
    <property type="term" value="P:sterol transport"/>
    <property type="evidence" value="ECO:0007669"/>
    <property type="project" value="TreeGrafter"/>
</dbReference>
<dbReference type="GO" id="GO:0015485">
    <property type="term" value="F:cholesterol binding"/>
    <property type="evidence" value="ECO:0007669"/>
    <property type="project" value="TreeGrafter"/>
</dbReference>
<reference evidence="3 4" key="1">
    <citation type="journal article" date="2019" name="Sci. Rep.">
        <title>Orb-weaving spider Araneus ventricosus genome elucidates the spidroin gene catalogue.</title>
        <authorList>
            <person name="Kono N."/>
            <person name="Nakamura H."/>
            <person name="Ohtoshi R."/>
            <person name="Moran D.A.P."/>
            <person name="Shinohara A."/>
            <person name="Yoshida Y."/>
            <person name="Fujiwara M."/>
            <person name="Mori M."/>
            <person name="Tomita M."/>
            <person name="Arakawa K."/>
        </authorList>
    </citation>
    <scope>NUCLEOTIDE SEQUENCE [LARGE SCALE GENOMIC DNA]</scope>
</reference>
<dbReference type="Proteomes" id="UP000499080">
    <property type="component" value="Unassembled WGS sequence"/>
</dbReference>
<dbReference type="GO" id="GO:0005886">
    <property type="term" value="C:plasma membrane"/>
    <property type="evidence" value="ECO:0007669"/>
    <property type="project" value="TreeGrafter"/>
</dbReference>
<sequence>MLLDFVCGVWGSSQCNPERWLEYMGSTAAEGGRSPLKTIYTLHVEDKVEIDGQVVFPMKAPHFKCSEAPSPDSEACSCYDCKESCTVKALAPPVFFDEPEPFRIFKTDGAIFLSAVGFVLYCAIITGVFCCNSNPGSKKDRPNHAPQSVQPSINLGSLEEIEPLRSKICNVKPLSHGQCFCLPCSKYVLTTNVGQQRTVVAQRFVGWLEL</sequence>
<dbReference type="GO" id="GO:0042632">
    <property type="term" value="P:cholesterol homeostasis"/>
    <property type="evidence" value="ECO:0007669"/>
    <property type="project" value="TreeGrafter"/>
</dbReference>
<evidence type="ECO:0000259" key="2">
    <source>
        <dbReference type="Pfam" id="PF16414"/>
    </source>
</evidence>
<feature type="transmembrane region" description="Helical" evidence="1">
    <location>
        <begin position="110"/>
        <end position="129"/>
    </location>
</feature>
<keyword evidence="1" id="KW-0472">Membrane</keyword>
<gene>
    <name evidence="3" type="ORF">AVEN_202492_1</name>
</gene>
<comment type="caution">
    <text evidence="3">The sequence shown here is derived from an EMBL/GenBank/DDBJ whole genome shotgun (WGS) entry which is preliminary data.</text>
</comment>
<keyword evidence="1" id="KW-0812">Transmembrane</keyword>
<dbReference type="PANTHER" id="PTHR45727:SF2">
    <property type="entry name" value="NPC INTRACELLULAR CHOLESTEROL TRANSPORTER 1"/>
    <property type="match status" value="1"/>
</dbReference>
<dbReference type="OrthoDB" id="6510177at2759"/>
<accession>A0A4Y2U6J8</accession>
<name>A0A4Y2U6J8_ARAVE</name>
<evidence type="ECO:0000256" key="1">
    <source>
        <dbReference type="SAM" id="Phobius"/>
    </source>
</evidence>
<dbReference type="PANTHER" id="PTHR45727">
    <property type="entry name" value="NPC INTRACELLULAR CHOLESTEROL TRANSPORTER 1"/>
    <property type="match status" value="1"/>
</dbReference>
<protein>
    <recommendedName>
        <fullName evidence="2">Niemann-Pick C1 N-terminal domain-containing protein</fullName>
    </recommendedName>
</protein>
<keyword evidence="4" id="KW-1185">Reference proteome</keyword>
<evidence type="ECO:0000313" key="3">
    <source>
        <dbReference type="EMBL" id="GBO07220.1"/>
    </source>
</evidence>
<feature type="domain" description="Niemann-Pick C1 N-terminal" evidence="2">
    <location>
        <begin position="3"/>
        <end position="107"/>
    </location>
</feature>